<name>A0A402AR40_9CHLR</name>
<keyword evidence="2" id="KW-1185">Reference proteome</keyword>
<proteinExistence type="predicted"/>
<accession>A0A402AR40</accession>
<organism evidence="1 2">
    <name type="scientific">Dictyobacter kobayashii</name>
    <dbReference type="NCBI Taxonomy" id="2014872"/>
    <lineage>
        <taxon>Bacteria</taxon>
        <taxon>Bacillati</taxon>
        <taxon>Chloroflexota</taxon>
        <taxon>Ktedonobacteria</taxon>
        <taxon>Ktedonobacterales</taxon>
        <taxon>Dictyobacteraceae</taxon>
        <taxon>Dictyobacter</taxon>
    </lineage>
</organism>
<protein>
    <submittedName>
        <fullName evidence="1">Uncharacterized protein</fullName>
    </submittedName>
</protein>
<sequence length="55" mass="6051">MYYIYGENRTNGAENLARYRSWPRDRKLAGAPVRIGDAAEAANATSDRCMAAVAD</sequence>
<evidence type="ECO:0000313" key="2">
    <source>
        <dbReference type="Proteomes" id="UP000287188"/>
    </source>
</evidence>
<gene>
    <name evidence="1" type="ORF">KDK_53570</name>
</gene>
<comment type="caution">
    <text evidence="1">The sequence shown here is derived from an EMBL/GenBank/DDBJ whole genome shotgun (WGS) entry which is preliminary data.</text>
</comment>
<evidence type="ECO:0000313" key="1">
    <source>
        <dbReference type="EMBL" id="GCE21557.1"/>
    </source>
</evidence>
<dbReference type="EMBL" id="BIFS01000001">
    <property type="protein sequence ID" value="GCE21557.1"/>
    <property type="molecule type" value="Genomic_DNA"/>
</dbReference>
<dbReference type="AlphaFoldDB" id="A0A402AR40"/>
<dbReference type="Proteomes" id="UP000287188">
    <property type="component" value="Unassembled WGS sequence"/>
</dbReference>
<reference evidence="2" key="1">
    <citation type="submission" date="2018-12" db="EMBL/GenBank/DDBJ databases">
        <title>Tengunoibacter tsumagoiensis gen. nov., sp. nov., Dictyobacter kobayashii sp. nov., D. alpinus sp. nov., and D. joshuensis sp. nov. and description of Dictyobacteraceae fam. nov. within the order Ktedonobacterales isolated from Tengu-no-mugimeshi.</title>
        <authorList>
            <person name="Wang C.M."/>
            <person name="Zheng Y."/>
            <person name="Sakai Y."/>
            <person name="Toyoda A."/>
            <person name="Minakuchi Y."/>
            <person name="Abe K."/>
            <person name="Yokota A."/>
            <person name="Yabe S."/>
        </authorList>
    </citation>
    <scope>NUCLEOTIDE SEQUENCE [LARGE SCALE GENOMIC DNA]</scope>
    <source>
        <strain evidence="2">Uno11</strain>
    </source>
</reference>